<proteinExistence type="predicted"/>
<protein>
    <submittedName>
        <fullName evidence="1">Sorting nexin-25-like</fullName>
    </submittedName>
</protein>
<dbReference type="GO" id="GO:0035091">
    <property type="term" value="F:phosphatidylinositol binding"/>
    <property type="evidence" value="ECO:0007669"/>
    <property type="project" value="TreeGrafter"/>
</dbReference>
<dbReference type="OrthoDB" id="5983180at2759"/>
<keyword evidence="2" id="KW-1185">Reference proteome</keyword>
<reference evidence="1" key="1">
    <citation type="submission" date="2020-04" db="EMBL/GenBank/DDBJ databases">
        <authorList>
            <person name="Alioto T."/>
            <person name="Alioto T."/>
            <person name="Gomez Garrido J."/>
        </authorList>
    </citation>
    <scope>NUCLEOTIDE SEQUENCE</scope>
    <source>
        <strain evidence="1">A484AB</strain>
    </source>
</reference>
<gene>
    <name evidence="1" type="ORF">PACLA_8A045275</name>
</gene>
<dbReference type="Pfam" id="PF08628">
    <property type="entry name" value="Nexin_C"/>
    <property type="match status" value="1"/>
</dbReference>
<evidence type="ECO:0000313" key="1">
    <source>
        <dbReference type="EMBL" id="CAB4026229.1"/>
    </source>
</evidence>
<sequence length="177" mass="20438">SGDRKDSTAEPLYNLTGEVFELKGVFKWLRRTLIAFVQVTFGRTINREIRELVEWVVSEPMIVYYIQSFCDVMWPQGKLAPAAPVRTDAEKIKTRRKVKEKLLEMSPEVLQNLVGKRNCKLGIIKMFEAFQDIRTNKHLAYLIFELCIFTIFPEIRAETSQDLTSADTVKNSDDDVS</sequence>
<feature type="non-terminal residue" evidence="1">
    <location>
        <position position="1"/>
    </location>
</feature>
<name>A0A7D9L6J1_PARCT</name>
<evidence type="ECO:0000313" key="2">
    <source>
        <dbReference type="Proteomes" id="UP001152795"/>
    </source>
</evidence>
<dbReference type="InterPro" id="IPR013937">
    <property type="entry name" value="Sorting_nexin_C"/>
</dbReference>
<dbReference type="EMBL" id="CACRXK020014086">
    <property type="protein sequence ID" value="CAB4026229.1"/>
    <property type="molecule type" value="Genomic_DNA"/>
</dbReference>
<dbReference type="PANTHER" id="PTHR22775">
    <property type="entry name" value="SORTING NEXIN"/>
    <property type="match status" value="1"/>
</dbReference>
<accession>A0A7D9L6J1</accession>
<dbReference type="PANTHER" id="PTHR22775:SF48">
    <property type="entry name" value="SORTING NEXIN-25"/>
    <property type="match status" value="1"/>
</dbReference>
<organism evidence="1 2">
    <name type="scientific">Paramuricea clavata</name>
    <name type="common">Red gorgonian</name>
    <name type="synonym">Violescent sea-whip</name>
    <dbReference type="NCBI Taxonomy" id="317549"/>
    <lineage>
        <taxon>Eukaryota</taxon>
        <taxon>Metazoa</taxon>
        <taxon>Cnidaria</taxon>
        <taxon>Anthozoa</taxon>
        <taxon>Octocorallia</taxon>
        <taxon>Malacalcyonacea</taxon>
        <taxon>Plexauridae</taxon>
        <taxon>Paramuricea</taxon>
    </lineage>
</organism>
<dbReference type="AlphaFoldDB" id="A0A7D9L6J1"/>
<comment type="caution">
    <text evidence="1">The sequence shown here is derived from an EMBL/GenBank/DDBJ whole genome shotgun (WGS) entry which is preliminary data.</text>
</comment>
<dbReference type="Proteomes" id="UP001152795">
    <property type="component" value="Unassembled WGS sequence"/>
</dbReference>